<comment type="similarity">
    <text evidence="1 6">Belongs to the universal ribosomal protein uS13 family.</text>
</comment>
<dbReference type="GO" id="GO:0003735">
    <property type="term" value="F:structural constituent of ribosome"/>
    <property type="evidence" value="ECO:0007669"/>
    <property type="project" value="InterPro"/>
</dbReference>
<dbReference type="Pfam" id="PF00416">
    <property type="entry name" value="Ribosomal_S13"/>
    <property type="match status" value="1"/>
</dbReference>
<keyword evidence="3 6" id="KW-0687">Ribonucleoprotein</keyword>
<dbReference type="Proteomes" id="UP000078046">
    <property type="component" value="Unassembled WGS sequence"/>
</dbReference>
<evidence type="ECO:0000256" key="3">
    <source>
        <dbReference type="ARBA" id="ARBA00023274"/>
    </source>
</evidence>
<comment type="caution">
    <text evidence="7">The sequence shown here is derived from an EMBL/GenBank/DDBJ whole genome shotgun (WGS) entry which is preliminary data.</text>
</comment>
<dbReference type="PANTHER" id="PTHR10871:SF3">
    <property type="entry name" value="SMALL RIBOSOMAL SUBUNIT PROTEIN US13"/>
    <property type="match status" value="1"/>
</dbReference>
<dbReference type="SUPFAM" id="SSF46946">
    <property type="entry name" value="S13-like H2TH domain"/>
    <property type="match status" value="1"/>
</dbReference>
<dbReference type="AlphaFoldDB" id="A0A177BD96"/>
<dbReference type="Gene3D" id="4.10.910.10">
    <property type="entry name" value="30s ribosomal protein s13, domain 2"/>
    <property type="match status" value="1"/>
</dbReference>
<accession>A0A177BD96</accession>
<dbReference type="PROSITE" id="PS00646">
    <property type="entry name" value="RIBOSOMAL_S13_1"/>
    <property type="match status" value="1"/>
</dbReference>
<evidence type="ECO:0000313" key="7">
    <source>
        <dbReference type="EMBL" id="OAF71612.1"/>
    </source>
</evidence>
<keyword evidence="2 6" id="KW-0689">Ribosomal protein</keyword>
<dbReference type="GO" id="GO:0015935">
    <property type="term" value="C:small ribosomal subunit"/>
    <property type="evidence" value="ECO:0007669"/>
    <property type="project" value="TreeGrafter"/>
</dbReference>
<dbReference type="Gene3D" id="1.10.8.50">
    <property type="match status" value="1"/>
</dbReference>
<gene>
    <name evidence="7" type="ORF">A3Q56_00586</name>
</gene>
<organism evidence="7 8">
    <name type="scientific">Intoshia linei</name>
    <dbReference type="NCBI Taxonomy" id="1819745"/>
    <lineage>
        <taxon>Eukaryota</taxon>
        <taxon>Metazoa</taxon>
        <taxon>Spiralia</taxon>
        <taxon>Lophotrochozoa</taxon>
        <taxon>Mesozoa</taxon>
        <taxon>Orthonectida</taxon>
        <taxon>Rhopaluridae</taxon>
        <taxon>Intoshia</taxon>
    </lineage>
</organism>
<keyword evidence="8" id="KW-1185">Reference proteome</keyword>
<evidence type="ECO:0000256" key="6">
    <source>
        <dbReference type="RuleBase" id="RU003830"/>
    </source>
</evidence>
<sequence>MTEELKIVQPEEYNHIWRILNQNIIGNETVWKSLTVIRGIGRRYSRWCCLKAGINPDIRAGELTQDNVDKVVDVIKNPKGYNVPLWFLNRQRDKTTGENNQLVSNDLQAKLRMDLENYKKIRCNRGLRHYWGLRVRGQHTRTTGRWGRTVGVSRKKA</sequence>
<name>A0A177BD96_9BILA</name>
<dbReference type="OrthoDB" id="1702480at2759"/>
<proteinExistence type="inferred from homology"/>
<dbReference type="InterPro" id="IPR027437">
    <property type="entry name" value="Rbsml_uS13_C"/>
</dbReference>
<protein>
    <recommendedName>
        <fullName evidence="4">Small ribosomal subunit protein uS13</fullName>
    </recommendedName>
    <alternativeName>
        <fullName evidence="5">40S ribosomal protein S18</fullName>
    </alternativeName>
</protein>
<dbReference type="HAMAP" id="MF_01315">
    <property type="entry name" value="Ribosomal_uS13"/>
    <property type="match status" value="1"/>
</dbReference>
<evidence type="ECO:0000256" key="4">
    <source>
        <dbReference type="ARBA" id="ARBA00035166"/>
    </source>
</evidence>
<dbReference type="InterPro" id="IPR018269">
    <property type="entry name" value="Ribosomal_uS13_CS"/>
</dbReference>
<evidence type="ECO:0000256" key="5">
    <source>
        <dbReference type="ARBA" id="ARBA00035468"/>
    </source>
</evidence>
<evidence type="ECO:0000256" key="2">
    <source>
        <dbReference type="ARBA" id="ARBA00022980"/>
    </source>
</evidence>
<reference evidence="7 8" key="1">
    <citation type="submission" date="2016-04" db="EMBL/GenBank/DDBJ databases">
        <title>The genome of Intoshia linei affirms orthonectids as highly simplified spiralians.</title>
        <authorList>
            <person name="Mikhailov K.V."/>
            <person name="Slusarev G.S."/>
            <person name="Nikitin M.A."/>
            <person name="Logacheva M.D."/>
            <person name="Penin A."/>
            <person name="Aleoshin V."/>
            <person name="Panchin Y.V."/>
        </authorList>
    </citation>
    <scope>NUCLEOTIDE SEQUENCE [LARGE SCALE GENOMIC DNA]</scope>
    <source>
        <strain evidence="7">Intl2013</strain>
        <tissue evidence="7">Whole animal</tissue>
    </source>
</reference>
<dbReference type="FunFam" id="4.10.910.10:FF:000002">
    <property type="entry name" value="40S ribosomal protein S18"/>
    <property type="match status" value="1"/>
</dbReference>
<dbReference type="InterPro" id="IPR010979">
    <property type="entry name" value="Ribosomal_uS13-like_H2TH"/>
</dbReference>
<dbReference type="GO" id="GO:0006412">
    <property type="term" value="P:translation"/>
    <property type="evidence" value="ECO:0007669"/>
    <property type="project" value="InterPro"/>
</dbReference>
<dbReference type="InterPro" id="IPR001892">
    <property type="entry name" value="Ribosomal_uS13"/>
</dbReference>
<dbReference type="GO" id="GO:0003723">
    <property type="term" value="F:RNA binding"/>
    <property type="evidence" value="ECO:0007669"/>
    <property type="project" value="InterPro"/>
</dbReference>
<dbReference type="EMBL" id="LWCA01000037">
    <property type="protein sequence ID" value="OAF71612.1"/>
    <property type="molecule type" value="Genomic_DNA"/>
</dbReference>
<dbReference type="GO" id="GO:0005829">
    <property type="term" value="C:cytosol"/>
    <property type="evidence" value="ECO:0007669"/>
    <property type="project" value="TreeGrafter"/>
</dbReference>
<dbReference type="PANTHER" id="PTHR10871">
    <property type="entry name" value="30S RIBOSOMAL PROTEIN S13/40S RIBOSOMAL PROTEIN S18"/>
    <property type="match status" value="1"/>
</dbReference>
<dbReference type="PIRSF" id="PIRSF002134">
    <property type="entry name" value="Ribosomal_S13"/>
    <property type="match status" value="1"/>
</dbReference>
<dbReference type="PROSITE" id="PS50159">
    <property type="entry name" value="RIBOSOMAL_S13_2"/>
    <property type="match status" value="1"/>
</dbReference>
<evidence type="ECO:0000313" key="8">
    <source>
        <dbReference type="Proteomes" id="UP000078046"/>
    </source>
</evidence>
<evidence type="ECO:0000256" key="1">
    <source>
        <dbReference type="ARBA" id="ARBA00008080"/>
    </source>
</evidence>